<evidence type="ECO:0000313" key="1">
    <source>
        <dbReference type="EMBL" id="KAA0051498.1"/>
    </source>
</evidence>
<dbReference type="EMBL" id="SSTE01011259">
    <property type="protein sequence ID" value="KAA0051498.1"/>
    <property type="molecule type" value="Genomic_DNA"/>
</dbReference>
<gene>
    <name evidence="1" type="ORF">E6C27_scaffold174G00190</name>
</gene>
<evidence type="ECO:0000313" key="2">
    <source>
        <dbReference type="Proteomes" id="UP000321393"/>
    </source>
</evidence>
<proteinExistence type="predicted"/>
<organism evidence="1 2">
    <name type="scientific">Cucumis melo var. makuwa</name>
    <name type="common">Oriental melon</name>
    <dbReference type="NCBI Taxonomy" id="1194695"/>
    <lineage>
        <taxon>Eukaryota</taxon>
        <taxon>Viridiplantae</taxon>
        <taxon>Streptophyta</taxon>
        <taxon>Embryophyta</taxon>
        <taxon>Tracheophyta</taxon>
        <taxon>Spermatophyta</taxon>
        <taxon>Magnoliopsida</taxon>
        <taxon>eudicotyledons</taxon>
        <taxon>Gunneridae</taxon>
        <taxon>Pentapetalae</taxon>
        <taxon>rosids</taxon>
        <taxon>fabids</taxon>
        <taxon>Cucurbitales</taxon>
        <taxon>Cucurbitaceae</taxon>
        <taxon>Benincaseae</taxon>
        <taxon>Cucumis</taxon>
    </lineage>
</organism>
<protein>
    <submittedName>
        <fullName evidence="1">Uncharacterized protein</fullName>
    </submittedName>
</protein>
<dbReference type="AlphaFoldDB" id="A0A5A7U8A4"/>
<sequence>MDLGLILSMDHTHGLNHMDLSHIQFWIHRPGRSDQTPSSFGEVILSSTIKHLSEKDWAFSVRSTALVGAVRGDTAISDPTSIGGRLGFCHQIHHPGQSDRAPSSFEEEQSDTFIVWRGDTAVSDSTSIGGQSGFCRQIQRLGRSDRAPSSFGETPSSFGKLILSSVIQLLLGDDQAFTVISTILVIAIERLRRLER</sequence>
<dbReference type="Proteomes" id="UP000321393">
    <property type="component" value="Unassembled WGS sequence"/>
</dbReference>
<name>A0A5A7U8A4_CUCMM</name>
<comment type="caution">
    <text evidence="1">The sequence shown here is derived from an EMBL/GenBank/DDBJ whole genome shotgun (WGS) entry which is preliminary data.</text>
</comment>
<accession>A0A5A7U8A4</accession>
<reference evidence="1 2" key="1">
    <citation type="submission" date="2019-08" db="EMBL/GenBank/DDBJ databases">
        <title>Draft genome sequences of two oriental melons (Cucumis melo L. var makuwa).</title>
        <authorList>
            <person name="Kwon S.-Y."/>
        </authorList>
    </citation>
    <scope>NUCLEOTIDE SEQUENCE [LARGE SCALE GENOMIC DNA]</scope>
    <source>
        <strain evidence="2">cv. SW 3</strain>
        <tissue evidence="1">Leaf</tissue>
    </source>
</reference>